<evidence type="ECO:0000256" key="1">
    <source>
        <dbReference type="SAM" id="MobiDB-lite"/>
    </source>
</evidence>
<dbReference type="EMBL" id="UYRT01086373">
    <property type="protein sequence ID" value="VDN31260.1"/>
    <property type="molecule type" value="Genomic_DNA"/>
</dbReference>
<dbReference type="OrthoDB" id="17346at2759"/>
<name>A0A3P7MWG8_9BILA</name>
<protein>
    <submittedName>
        <fullName evidence="2">Uncharacterized protein</fullName>
    </submittedName>
</protein>
<feature type="region of interest" description="Disordered" evidence="1">
    <location>
        <begin position="268"/>
        <end position="288"/>
    </location>
</feature>
<proteinExistence type="predicted"/>
<gene>
    <name evidence="2" type="ORF">GPUH_LOCUS18204</name>
</gene>
<evidence type="ECO:0000313" key="2">
    <source>
        <dbReference type="EMBL" id="VDN31260.1"/>
    </source>
</evidence>
<dbReference type="AlphaFoldDB" id="A0A3P7MWG8"/>
<reference evidence="2 3" key="1">
    <citation type="submission" date="2018-11" db="EMBL/GenBank/DDBJ databases">
        <authorList>
            <consortium name="Pathogen Informatics"/>
        </authorList>
    </citation>
    <scope>NUCLEOTIDE SEQUENCE [LARGE SCALE GENOMIC DNA]</scope>
</reference>
<dbReference type="Proteomes" id="UP000271098">
    <property type="component" value="Unassembled WGS sequence"/>
</dbReference>
<accession>A0A3P7MWG8</accession>
<keyword evidence="3" id="KW-1185">Reference proteome</keyword>
<evidence type="ECO:0000313" key="3">
    <source>
        <dbReference type="Proteomes" id="UP000271098"/>
    </source>
</evidence>
<sequence length="327" mass="36051">MTPSDWELDKVSNEDQLRGLLSEHFFLLFDIFKLLVVKTLFSSSSLPVFVQYGEKERQLYIGVCQNKCMRTSFESVHQRRGHPLKCHLSGYLDIFREDRPCNAVKTELTPEYGMAVAGDLDVVDVTHLPFGAATDAVEEFGLSAIWSNVDRGILVEEQHFTNLDPLQASSWSSCMRSLLETAESPESSCVVSTKLSPSALDSRRALSSLLMPVAPQNIAITKPDGDANEDNLKSAVLQRWIDAIFEKPKRSFVLSTKDSVDDVAVEPACSTGRTRSPGPGGAVKNTQPCKSAVAENSAREAGMSEDLVDFYQQFSRILPIVSIKPDG</sequence>
<organism evidence="2 3">
    <name type="scientific">Gongylonema pulchrum</name>
    <dbReference type="NCBI Taxonomy" id="637853"/>
    <lineage>
        <taxon>Eukaryota</taxon>
        <taxon>Metazoa</taxon>
        <taxon>Ecdysozoa</taxon>
        <taxon>Nematoda</taxon>
        <taxon>Chromadorea</taxon>
        <taxon>Rhabditida</taxon>
        <taxon>Spirurina</taxon>
        <taxon>Spiruromorpha</taxon>
        <taxon>Spiruroidea</taxon>
        <taxon>Gongylonematidae</taxon>
        <taxon>Gongylonema</taxon>
    </lineage>
</organism>